<dbReference type="Pfam" id="PF07525">
    <property type="entry name" value="SOCS_box"/>
    <property type="match status" value="1"/>
</dbReference>
<dbReference type="Proteomes" id="UP001519460">
    <property type="component" value="Unassembled WGS sequence"/>
</dbReference>
<dbReference type="InterPro" id="IPR001496">
    <property type="entry name" value="SOCS_box"/>
</dbReference>
<accession>A0ABD0LJI6</accession>
<reference evidence="2 3" key="1">
    <citation type="journal article" date="2023" name="Sci. Data">
        <title>Genome assembly of the Korean intertidal mud-creeper Batillaria attramentaria.</title>
        <authorList>
            <person name="Patra A.K."/>
            <person name="Ho P.T."/>
            <person name="Jun S."/>
            <person name="Lee S.J."/>
            <person name="Kim Y."/>
            <person name="Won Y.J."/>
        </authorList>
    </citation>
    <scope>NUCLEOTIDE SEQUENCE [LARGE SCALE GENOMIC DNA]</scope>
    <source>
        <strain evidence="2">Wonlab-2016</strain>
    </source>
</reference>
<comment type="caution">
    <text evidence="2">The sequence shown here is derived from an EMBL/GenBank/DDBJ whole genome shotgun (WGS) entry which is preliminary data.</text>
</comment>
<feature type="non-terminal residue" evidence="2">
    <location>
        <position position="827"/>
    </location>
</feature>
<organism evidence="2 3">
    <name type="scientific">Batillaria attramentaria</name>
    <dbReference type="NCBI Taxonomy" id="370345"/>
    <lineage>
        <taxon>Eukaryota</taxon>
        <taxon>Metazoa</taxon>
        <taxon>Spiralia</taxon>
        <taxon>Lophotrochozoa</taxon>
        <taxon>Mollusca</taxon>
        <taxon>Gastropoda</taxon>
        <taxon>Caenogastropoda</taxon>
        <taxon>Sorbeoconcha</taxon>
        <taxon>Cerithioidea</taxon>
        <taxon>Batillariidae</taxon>
        <taxon>Batillaria</taxon>
    </lineage>
</organism>
<dbReference type="CDD" id="cd03587">
    <property type="entry name" value="SOCS"/>
    <property type="match status" value="1"/>
</dbReference>
<dbReference type="PROSITE" id="PS50225">
    <property type="entry name" value="SOCS"/>
    <property type="match status" value="1"/>
</dbReference>
<feature type="domain" description="SOCS box" evidence="1">
    <location>
        <begin position="789"/>
        <end position="827"/>
    </location>
</feature>
<dbReference type="EMBL" id="JACVVK020000042">
    <property type="protein sequence ID" value="KAK7499682.1"/>
    <property type="molecule type" value="Genomic_DNA"/>
</dbReference>
<keyword evidence="3" id="KW-1185">Reference proteome</keyword>
<gene>
    <name evidence="2" type="ORF">BaRGS_00009023</name>
</gene>
<proteinExistence type="predicted"/>
<sequence length="827" mass="95143">MDDSEQREALLRHSLRCRRCYYVVHLVSRSVSAGSLEEALQEALQDERWDCVAYIIQQSQFDHIPWLVKSCDRPEVTDIALRHAVTSCQWNTVTQLVSDGVLTKEQIETVCDEALHGKHFECAVELLRQDIGPVYIQWIVFEVFWSRKWQLIVDLCSRGQGLSREVRKNIFGTAATFRQWDAYMGILRFQVPSDQDLSKAMVAAVNTLDHEPLLKIIRGAKSGLRVFKQFFLKQKCLTSTAFNLFLKLYAQDRDLAFYVAVTQELWTFTLELYGDKSVSKKSRQFALRHAIRQRAWQHAVQMLSLSSTGQAERRMAFLECARQGEWQTALELLDKGLKLNTKDTEFAVKSCCYLGRVDGVVELCKRFGSDKNGVKLMEHALEATIKSAADDNFLKLFREFEFSLRNLRCVAKMVVESSKANLLLKLFRECYDSTFVETAFKRAYQRSFQTRECIRRILDDGAEPHALGIIKYLAKTKKAWRACMPVLEKWCTRQYGFGEMLCTDKPDLPEALTKWCFKAQLPNMAVFLGLVSENWLLVDEALAAFAEKVCKHLVLSGIEFTFDHGKLDTLVSFLQHVDPMDGDRGRFDEELDSYDILQKCRERGLANWAVVLSIRREEWDVVETEIEACRKQSLIDYTVNEAVTYDRWTLVEKLLDRCSQDDDFLRYIFLSSVSEGNIACAQRLITRVNLPALPRFTSLLWEAAEIEDNSEDMVCLCIGAGISTYQRPERFYFSPILYHDQLPIVRLLCESGSISNSTLHLLKNDSRIRAELECQRHQDIVQYMDHAASNPASLQHLCRLSVSHLVGCRPGRRERVASLPVPGFVQR</sequence>
<evidence type="ECO:0000313" key="2">
    <source>
        <dbReference type="EMBL" id="KAK7499682.1"/>
    </source>
</evidence>
<name>A0ABD0LJI6_9CAEN</name>
<protein>
    <recommendedName>
        <fullName evidence="1">SOCS box domain-containing protein</fullName>
    </recommendedName>
</protein>
<dbReference type="AlphaFoldDB" id="A0ABD0LJI6"/>
<evidence type="ECO:0000259" key="1">
    <source>
        <dbReference type="PROSITE" id="PS50225"/>
    </source>
</evidence>
<evidence type="ECO:0000313" key="3">
    <source>
        <dbReference type="Proteomes" id="UP001519460"/>
    </source>
</evidence>